<dbReference type="AlphaFoldDB" id="A0A6P1NN05"/>
<dbReference type="Proteomes" id="UP000464186">
    <property type="component" value="Chromosome"/>
</dbReference>
<accession>A0A6P1NN05</accession>
<dbReference type="EMBL" id="CP047898">
    <property type="protein sequence ID" value="QHK20157.1"/>
    <property type="molecule type" value="Genomic_DNA"/>
</dbReference>
<organism evidence="1 2">
    <name type="scientific">Pseudarthrobacter psychrotolerans</name>
    <dbReference type="NCBI Taxonomy" id="2697569"/>
    <lineage>
        <taxon>Bacteria</taxon>
        <taxon>Bacillati</taxon>
        <taxon>Actinomycetota</taxon>
        <taxon>Actinomycetes</taxon>
        <taxon>Micrococcales</taxon>
        <taxon>Micrococcaceae</taxon>
        <taxon>Pseudarthrobacter</taxon>
    </lineage>
</organism>
<gene>
    <name evidence="1" type="ORF">GU243_10900</name>
</gene>
<reference evidence="1 2" key="1">
    <citation type="submission" date="2020-01" db="EMBL/GenBank/DDBJ databases">
        <title>Pseudarthrobacter psychrotolerans sp. nov., isolated from antarctic soil.</title>
        <authorList>
            <person name="Shin Y."/>
            <person name="Park W."/>
        </authorList>
    </citation>
    <scope>NUCLEOTIDE SEQUENCE [LARGE SCALE GENOMIC DNA]</scope>
    <source>
        <strain evidence="1 2">YJ56</strain>
    </source>
</reference>
<proteinExistence type="predicted"/>
<name>A0A6P1NN05_9MICC</name>
<evidence type="ECO:0000313" key="2">
    <source>
        <dbReference type="Proteomes" id="UP000464186"/>
    </source>
</evidence>
<evidence type="ECO:0000313" key="1">
    <source>
        <dbReference type="EMBL" id="QHK20157.1"/>
    </source>
</evidence>
<protein>
    <submittedName>
        <fullName evidence="1">Uncharacterized protein</fullName>
    </submittedName>
</protein>
<sequence>MDGDLGGVLLPVRSGHGIDGVDGGGRGSGLEGQHVAGDGQQALGGIHAWTSTGLSRSLAPLVGHGRTFNDAGALLSEPVFISRSSGTWVWKTAQSIQDGFDIAVGATTGTKIGTASTQKLSFYGLTPVVQQVVCGPRGSASASASLSAKLANLGLISDTTVSPVSTKTASYKITSNDRYFIANNGTLTMTLPDPTFASVGYPVTIKNINASSCTAALMFLMVD</sequence>
<keyword evidence="2" id="KW-1185">Reference proteome</keyword>
<dbReference type="KEGG" id="psey:GU243_10900"/>